<sequence length="105" mass="11700">MGIDKQRVDQPVPEHQLPFAADQFRVIVQFGAAAAMDGIWGDPGVAADKFTRWLGTHGSQAGAQICLWAEAGERRALVRRWREQPGEEEVFFVLQASAHDQNRSL</sequence>
<keyword evidence="2" id="KW-1185">Reference proteome</keyword>
<proteinExistence type="predicted"/>
<accession>A0A3R7FKB6</accession>
<evidence type="ECO:0000313" key="1">
    <source>
        <dbReference type="EMBL" id="RKM90955.1"/>
    </source>
</evidence>
<evidence type="ECO:0000313" key="2">
    <source>
        <dbReference type="Proteomes" id="UP000028058"/>
    </source>
</evidence>
<dbReference type="Proteomes" id="UP000028058">
    <property type="component" value="Unassembled WGS sequence"/>
</dbReference>
<organism evidence="1 2">
    <name type="scientific">Streptomyces xinghaiensis</name>
    <dbReference type="NCBI Taxonomy" id="1038928"/>
    <lineage>
        <taxon>Bacteria</taxon>
        <taxon>Bacillati</taxon>
        <taxon>Actinomycetota</taxon>
        <taxon>Actinomycetes</taxon>
        <taxon>Kitasatosporales</taxon>
        <taxon>Streptomycetaceae</taxon>
        <taxon>Streptomyces</taxon>
    </lineage>
</organism>
<protein>
    <submittedName>
        <fullName evidence="1">Uncharacterized protein</fullName>
    </submittedName>
</protein>
<comment type="caution">
    <text evidence="1">The sequence shown here is derived from an EMBL/GenBank/DDBJ whole genome shotgun (WGS) entry which is preliminary data.</text>
</comment>
<dbReference type="EMBL" id="JNAD02000020">
    <property type="protein sequence ID" value="RKM90955.1"/>
    <property type="molecule type" value="Genomic_DNA"/>
</dbReference>
<dbReference type="OrthoDB" id="4289549at2"/>
<reference evidence="1 2" key="1">
    <citation type="journal article" date="2014" name="Genome Announc.">
        <title>Draft Genome Sequence of Streptomyces fradiae ATCC 19609, a Strain Highly Sensitive to Antibiotics.</title>
        <authorList>
            <person name="Bekker O.B."/>
            <person name="Klimina K.M."/>
            <person name="Vatlin A.A."/>
            <person name="Zakharevich N.V."/>
            <person name="Kasianov A.S."/>
            <person name="Danilenko V.N."/>
        </authorList>
    </citation>
    <scope>NUCLEOTIDE SEQUENCE [LARGE SCALE GENOMIC DNA]</scope>
    <source>
        <strain evidence="1 2">ATCC 19609</strain>
    </source>
</reference>
<dbReference type="AlphaFoldDB" id="A0A3R7FKB6"/>
<dbReference type="RefSeq" id="WP_043465722.1">
    <property type="nucleotide sequence ID" value="NZ_JNAD02000020.1"/>
</dbReference>
<name>A0A3R7FKB6_9ACTN</name>
<gene>
    <name evidence="1" type="ORF">SFRA_030460</name>
</gene>